<dbReference type="Proteomes" id="UP000006753">
    <property type="component" value="Unassembled WGS sequence"/>
</dbReference>
<evidence type="ECO:0000313" key="3">
    <source>
        <dbReference type="EMBL" id="EKD20089.1"/>
    </source>
</evidence>
<dbReference type="EMBL" id="JH921430">
    <property type="protein sequence ID" value="EKD20089.1"/>
    <property type="molecule type" value="Genomic_DNA"/>
</dbReference>
<dbReference type="HOGENOM" id="CLU_1619388_0_0_1"/>
<proteinExistence type="predicted"/>
<keyword evidence="2" id="KW-0472">Membrane</keyword>
<feature type="transmembrane region" description="Helical" evidence="2">
    <location>
        <begin position="109"/>
        <end position="131"/>
    </location>
</feature>
<accession>K1Y4K8</accession>
<dbReference type="AlphaFoldDB" id="K1Y4K8"/>
<evidence type="ECO:0000256" key="1">
    <source>
        <dbReference type="SAM" id="MobiDB-lite"/>
    </source>
</evidence>
<evidence type="ECO:0000313" key="4">
    <source>
        <dbReference type="Proteomes" id="UP000006753"/>
    </source>
</evidence>
<keyword evidence="2" id="KW-0812">Transmembrane</keyword>
<name>K1Y4K8_MARBU</name>
<keyword evidence="4" id="KW-1185">Reference proteome</keyword>
<dbReference type="OrthoDB" id="10344186at2759"/>
<keyword evidence="2" id="KW-1133">Transmembrane helix</keyword>
<organism evidence="3 4">
    <name type="scientific">Marssonina brunnea f. sp. multigermtubi (strain MB_m1)</name>
    <name type="common">Marssonina leaf spot fungus</name>
    <dbReference type="NCBI Taxonomy" id="1072389"/>
    <lineage>
        <taxon>Eukaryota</taxon>
        <taxon>Fungi</taxon>
        <taxon>Dikarya</taxon>
        <taxon>Ascomycota</taxon>
        <taxon>Pezizomycotina</taxon>
        <taxon>Leotiomycetes</taxon>
        <taxon>Helotiales</taxon>
        <taxon>Drepanopezizaceae</taxon>
        <taxon>Drepanopeziza</taxon>
    </lineage>
</organism>
<evidence type="ECO:0000256" key="2">
    <source>
        <dbReference type="SAM" id="Phobius"/>
    </source>
</evidence>
<reference evidence="3 4" key="1">
    <citation type="journal article" date="2012" name="BMC Genomics">
        <title>Sequencing the genome of Marssonina brunnea reveals fungus-poplar co-evolution.</title>
        <authorList>
            <person name="Zhu S."/>
            <person name="Cao Y.-Z."/>
            <person name="Jiang C."/>
            <person name="Tan B.-Y."/>
            <person name="Wang Z."/>
            <person name="Feng S."/>
            <person name="Zhang L."/>
            <person name="Su X.-H."/>
            <person name="Brejova B."/>
            <person name="Vinar T."/>
            <person name="Xu M."/>
            <person name="Wang M.-X."/>
            <person name="Zhang S.-G."/>
            <person name="Huang M.-R."/>
            <person name="Wu R."/>
            <person name="Zhou Y."/>
        </authorList>
    </citation>
    <scope>NUCLEOTIDE SEQUENCE [LARGE SCALE GENOMIC DNA]</scope>
    <source>
        <strain evidence="3 4">MB_m1</strain>
    </source>
</reference>
<dbReference type="GeneID" id="18757976"/>
<protein>
    <submittedName>
        <fullName evidence="3">Uncharacterized protein</fullName>
    </submittedName>
</protein>
<sequence>MKASSVSLASAAHPLGLENPRWLCCHPPQDAVLNSPCLKPNPLSAKECTRCTHKKCEHCPILHDLKADGGYEEGRKVDGSGVGLMGALKRFAGFPKPGLPSIMSVESRAALLAIAITLAVLIPFAIVVFLYRYVKVVSGAPAPGGGQAAPSQEPPAATDPGAGP</sequence>
<gene>
    <name evidence="3" type="ORF">MBM_02041</name>
</gene>
<dbReference type="KEGG" id="mbe:MBM_02041"/>
<dbReference type="InParanoid" id="K1Y4K8"/>
<feature type="region of interest" description="Disordered" evidence="1">
    <location>
        <begin position="143"/>
        <end position="164"/>
    </location>
</feature>